<feature type="transmembrane region" description="Helical" evidence="6">
    <location>
        <begin position="434"/>
        <end position="453"/>
    </location>
</feature>
<reference evidence="8" key="1">
    <citation type="submission" date="2016-01" db="EMBL/GenBank/DDBJ databases">
        <title>Reference transcriptome for the parasite Schistocephalus solidus: insights into the molecular evolution of parasitism.</title>
        <authorList>
            <person name="Hebert F.O."/>
            <person name="Grambauer S."/>
            <person name="Barber I."/>
            <person name="Landry C.R."/>
            <person name="Aubin-Horth N."/>
        </authorList>
    </citation>
    <scope>NUCLEOTIDE SEQUENCE</scope>
</reference>
<feature type="region of interest" description="Disordered" evidence="7">
    <location>
        <begin position="494"/>
        <end position="523"/>
    </location>
</feature>
<evidence type="ECO:0000256" key="3">
    <source>
        <dbReference type="ARBA" id="ARBA00022692"/>
    </source>
</evidence>
<dbReference type="Pfam" id="PF01554">
    <property type="entry name" value="MatE"/>
    <property type="match status" value="2"/>
</dbReference>
<protein>
    <recommendedName>
        <fullName evidence="6">Multidrug and toxin extrusion protein</fullName>
    </recommendedName>
</protein>
<gene>
    <name evidence="8" type="primary">S47A1</name>
    <name evidence="8" type="ORF">TR139996</name>
</gene>
<comment type="similarity">
    <text evidence="2 6">Belongs to the multi antimicrobial extrusion (MATE) (TC 2.A.66.1) family.</text>
</comment>
<dbReference type="GO" id="GO:0042910">
    <property type="term" value="F:xenobiotic transmembrane transporter activity"/>
    <property type="evidence" value="ECO:0007669"/>
    <property type="project" value="InterPro"/>
</dbReference>
<evidence type="ECO:0000256" key="2">
    <source>
        <dbReference type="ARBA" id="ARBA00010199"/>
    </source>
</evidence>
<feature type="transmembrane region" description="Helical" evidence="6">
    <location>
        <begin position="70"/>
        <end position="96"/>
    </location>
</feature>
<feature type="compositionally biased region" description="Polar residues" evidence="7">
    <location>
        <begin position="494"/>
        <end position="505"/>
    </location>
</feature>
<organism evidence="8">
    <name type="scientific">Schistocephalus solidus</name>
    <name type="common">Tapeworm</name>
    <dbReference type="NCBI Taxonomy" id="70667"/>
    <lineage>
        <taxon>Eukaryota</taxon>
        <taxon>Metazoa</taxon>
        <taxon>Spiralia</taxon>
        <taxon>Lophotrochozoa</taxon>
        <taxon>Platyhelminthes</taxon>
        <taxon>Cestoda</taxon>
        <taxon>Eucestoda</taxon>
        <taxon>Diphyllobothriidea</taxon>
        <taxon>Diphyllobothriidae</taxon>
        <taxon>Schistocephalus</taxon>
    </lineage>
</organism>
<dbReference type="NCBIfam" id="TIGR00797">
    <property type="entry name" value="matE"/>
    <property type="match status" value="1"/>
</dbReference>
<evidence type="ECO:0000256" key="1">
    <source>
        <dbReference type="ARBA" id="ARBA00004141"/>
    </source>
</evidence>
<feature type="transmembrane region" description="Helical" evidence="6">
    <location>
        <begin position="213"/>
        <end position="232"/>
    </location>
</feature>
<dbReference type="GO" id="GO:1990961">
    <property type="term" value="P:xenobiotic detoxification by transmembrane export across the plasma membrane"/>
    <property type="evidence" value="ECO:0007669"/>
    <property type="project" value="InterPro"/>
</dbReference>
<feature type="transmembrane region" description="Helical" evidence="6">
    <location>
        <begin position="182"/>
        <end position="201"/>
    </location>
</feature>
<dbReference type="GO" id="GO:0015297">
    <property type="term" value="F:antiporter activity"/>
    <property type="evidence" value="ECO:0007669"/>
    <property type="project" value="InterPro"/>
</dbReference>
<feature type="transmembrane region" description="Helical" evidence="6">
    <location>
        <begin position="536"/>
        <end position="556"/>
    </location>
</feature>
<dbReference type="InterPro" id="IPR045069">
    <property type="entry name" value="MATE_euk"/>
</dbReference>
<dbReference type="CDD" id="cd13132">
    <property type="entry name" value="MATE_eukaryotic"/>
    <property type="match status" value="1"/>
</dbReference>
<feature type="transmembrane region" description="Helical" evidence="6">
    <location>
        <begin position="116"/>
        <end position="138"/>
    </location>
</feature>
<keyword evidence="3 6" id="KW-0812">Transmembrane</keyword>
<evidence type="ECO:0000256" key="6">
    <source>
        <dbReference type="RuleBase" id="RU004914"/>
    </source>
</evidence>
<keyword evidence="4 6" id="KW-1133">Transmembrane helix</keyword>
<evidence type="ECO:0000256" key="4">
    <source>
        <dbReference type="ARBA" id="ARBA00022989"/>
    </source>
</evidence>
<feature type="transmembrane region" description="Helical" evidence="6">
    <location>
        <begin position="37"/>
        <end position="58"/>
    </location>
</feature>
<feature type="transmembrane region" description="Helical" evidence="6">
    <location>
        <begin position="252"/>
        <end position="272"/>
    </location>
</feature>
<sequence>MCISDVPSNKKRRTVRALYNQVFPQSFWHELGQLSRLAFPIMLTTFADYLTSPISLAFCGHIGKVELASAGLAISIFHTAGVSMVVGLMTAAETLFAQTFGGENKLRLGIQLQKTLCIIVFCCMPCWAIHLCIEPIILASGQSPLVAKLVAEYLLGLMPGLLFVAIYTILTKYVQCQNKVLPPLLSSIFGNGVNAAAHYVLIFHAKMGTLGSAIARTIGYLAQVVSLLSYIICSKMYKRTWNGFRVEMWHDWGVWFSLGVPGMIMTGLEWWVCESGSLLAGLLGEKELAVQTIINNLESILYCLFPLGFGLASAIRIGQALGANDPHGPKATLWTALIVVFTSCTVDSLILALLRDYIPRIFSNDPDIISSTVAIFPALITFHFFGGMVGGVCGVIRGVGLQKVGAIVCSVCMYCVGGPIGLSLLLATPLAVSGFWWGLSIASLLEIVIYTIICTRINWEKQCEKAANRTKIKMIGSCQELSLSEKKPEVESELQINSDAAGQDTNSDDWNSSFDEESSSDKDIRGCSGRLFAKRALLLGVLVMFPIASICCRLSISWSDYFPNYCLLYNQTLREIPKPSVRALNPDAFHWLASDCKLLLP</sequence>
<evidence type="ECO:0000256" key="5">
    <source>
        <dbReference type="ARBA" id="ARBA00023136"/>
    </source>
</evidence>
<dbReference type="PANTHER" id="PTHR11206">
    <property type="entry name" value="MULTIDRUG RESISTANCE PROTEIN"/>
    <property type="match status" value="1"/>
</dbReference>
<dbReference type="InterPro" id="IPR002528">
    <property type="entry name" value="MATE_fam"/>
</dbReference>
<feature type="transmembrane region" description="Helical" evidence="6">
    <location>
        <begin position="150"/>
        <end position="170"/>
    </location>
</feature>
<feature type="transmembrane region" description="Helical" evidence="6">
    <location>
        <begin position="374"/>
        <end position="397"/>
    </location>
</feature>
<evidence type="ECO:0000256" key="7">
    <source>
        <dbReference type="SAM" id="MobiDB-lite"/>
    </source>
</evidence>
<dbReference type="EMBL" id="GEEE01015164">
    <property type="protein sequence ID" value="JAP48061.1"/>
    <property type="molecule type" value="Transcribed_RNA"/>
</dbReference>
<dbReference type="GO" id="GO:0016020">
    <property type="term" value="C:membrane"/>
    <property type="evidence" value="ECO:0007669"/>
    <property type="project" value="UniProtKB-SubCell"/>
</dbReference>
<feature type="transmembrane region" description="Helical" evidence="6">
    <location>
        <begin position="299"/>
        <end position="319"/>
    </location>
</feature>
<evidence type="ECO:0000313" key="8">
    <source>
        <dbReference type="EMBL" id="JAP48061.1"/>
    </source>
</evidence>
<keyword evidence="5 6" id="KW-0472">Membrane</keyword>
<feature type="transmembrane region" description="Helical" evidence="6">
    <location>
        <begin position="331"/>
        <end position="354"/>
    </location>
</feature>
<proteinExistence type="inferred from homology"/>
<dbReference type="AlphaFoldDB" id="A0A0X3P7W7"/>
<name>A0A0X3P7W7_SCHSO</name>
<feature type="transmembrane region" description="Helical" evidence="6">
    <location>
        <begin position="404"/>
        <end position="428"/>
    </location>
</feature>
<comment type="subcellular location">
    <subcellularLocation>
        <location evidence="1">Membrane</location>
        <topology evidence="1">Multi-pass membrane protein</topology>
    </subcellularLocation>
</comment>
<accession>A0A0X3P7W7</accession>